<dbReference type="PROSITE" id="PS50088">
    <property type="entry name" value="ANK_REPEAT"/>
    <property type="match status" value="7"/>
</dbReference>
<accession>A0ABD3WYT7</accession>
<dbReference type="Gene3D" id="1.25.40.20">
    <property type="entry name" value="Ankyrin repeat-containing domain"/>
    <property type="match status" value="2"/>
</dbReference>
<reference evidence="5 6" key="1">
    <citation type="submission" date="2024-11" db="EMBL/GenBank/DDBJ databases">
        <title>Chromosome-level genome assembly of the freshwater bivalve Anodonta woodiana.</title>
        <authorList>
            <person name="Chen X."/>
        </authorList>
    </citation>
    <scope>NUCLEOTIDE SEQUENCE [LARGE SCALE GENOMIC DNA]</scope>
    <source>
        <strain evidence="5">MN2024</strain>
        <tissue evidence="5">Gills</tissue>
    </source>
</reference>
<dbReference type="PANTHER" id="PTHR24173:SF74">
    <property type="entry name" value="ANKYRIN REPEAT DOMAIN-CONTAINING PROTEIN 16"/>
    <property type="match status" value="1"/>
</dbReference>
<name>A0ABD3WYT7_SINWO</name>
<feature type="repeat" description="ANK" evidence="3">
    <location>
        <begin position="715"/>
        <end position="747"/>
    </location>
</feature>
<evidence type="ECO:0000313" key="5">
    <source>
        <dbReference type="EMBL" id="KAL3879129.1"/>
    </source>
</evidence>
<dbReference type="Proteomes" id="UP001634394">
    <property type="component" value="Unassembled WGS sequence"/>
</dbReference>
<gene>
    <name evidence="5" type="ORF">ACJMK2_031440</name>
</gene>
<dbReference type="Pfam" id="PF12796">
    <property type="entry name" value="Ank_2"/>
    <property type="match status" value="4"/>
</dbReference>
<dbReference type="AlphaFoldDB" id="A0ABD3WYT7"/>
<dbReference type="Pfam" id="PF20720">
    <property type="entry name" value="nSTAND3"/>
    <property type="match status" value="1"/>
</dbReference>
<proteinExistence type="predicted"/>
<feature type="repeat" description="ANK" evidence="3">
    <location>
        <begin position="781"/>
        <end position="813"/>
    </location>
</feature>
<evidence type="ECO:0000259" key="4">
    <source>
        <dbReference type="Pfam" id="PF20720"/>
    </source>
</evidence>
<feature type="repeat" description="ANK" evidence="3">
    <location>
        <begin position="748"/>
        <end position="780"/>
    </location>
</feature>
<feature type="repeat" description="ANK" evidence="3">
    <location>
        <begin position="615"/>
        <end position="647"/>
    </location>
</feature>
<dbReference type="PROSITE" id="PS50297">
    <property type="entry name" value="ANK_REP_REGION"/>
    <property type="match status" value="7"/>
</dbReference>
<dbReference type="PANTHER" id="PTHR24173">
    <property type="entry name" value="ANKYRIN REPEAT CONTAINING"/>
    <property type="match status" value="1"/>
</dbReference>
<dbReference type="InterPro" id="IPR049050">
    <property type="entry name" value="nSTAND3"/>
</dbReference>
<keyword evidence="1" id="KW-0677">Repeat</keyword>
<dbReference type="InterPro" id="IPR002110">
    <property type="entry name" value="Ankyrin_rpt"/>
</dbReference>
<organism evidence="5 6">
    <name type="scientific">Sinanodonta woodiana</name>
    <name type="common">Chinese pond mussel</name>
    <name type="synonym">Anodonta woodiana</name>
    <dbReference type="NCBI Taxonomy" id="1069815"/>
    <lineage>
        <taxon>Eukaryota</taxon>
        <taxon>Metazoa</taxon>
        <taxon>Spiralia</taxon>
        <taxon>Lophotrochozoa</taxon>
        <taxon>Mollusca</taxon>
        <taxon>Bivalvia</taxon>
        <taxon>Autobranchia</taxon>
        <taxon>Heteroconchia</taxon>
        <taxon>Palaeoheterodonta</taxon>
        <taxon>Unionida</taxon>
        <taxon>Unionoidea</taxon>
        <taxon>Unionidae</taxon>
        <taxon>Unioninae</taxon>
        <taxon>Sinanodonta</taxon>
    </lineage>
</organism>
<evidence type="ECO:0000313" key="6">
    <source>
        <dbReference type="Proteomes" id="UP001634394"/>
    </source>
</evidence>
<comment type="caution">
    <text evidence="5">The sequence shown here is derived from an EMBL/GenBank/DDBJ whole genome shotgun (WGS) entry which is preliminary data.</text>
</comment>
<feature type="repeat" description="ANK" evidence="3">
    <location>
        <begin position="681"/>
        <end position="713"/>
    </location>
</feature>
<dbReference type="EMBL" id="JBJQND010000004">
    <property type="protein sequence ID" value="KAL3879129.1"/>
    <property type="molecule type" value="Genomic_DNA"/>
</dbReference>
<evidence type="ECO:0000256" key="1">
    <source>
        <dbReference type="ARBA" id="ARBA00022737"/>
    </source>
</evidence>
<feature type="repeat" description="ANK" evidence="3">
    <location>
        <begin position="648"/>
        <end position="680"/>
    </location>
</feature>
<feature type="domain" description="Novel STAND NTPase 3" evidence="4">
    <location>
        <begin position="55"/>
        <end position="241"/>
    </location>
</feature>
<evidence type="ECO:0000256" key="3">
    <source>
        <dbReference type="PROSITE-ProRule" id="PRU00023"/>
    </source>
</evidence>
<keyword evidence="6" id="KW-1185">Reference proteome</keyword>
<sequence>MAGQEPGQGGGDVYVDIHESEPFPTDNYLPQDMIDNWNTIFSTKVPNTGDVVFESRAILAAKKTLWYNGWVTIIGAPGDGKTTATEYLLMHFAKGGEKPPGREKEVWDRRNYKKNSVSEDNRQHYTPVFINSPEEWKNEVQFDNEERRILVIENIFGEAAYSLTAVEAWRPYLNEIMTSVTLNRPKVLLIITVNKYHLERAPEEIQQMEVFRPNVVINLNPEGSSRIRSNDKDRENILMNNAVHFYHTLSRTELSQLDLSSTHYSYPLAYRMFCQVHTFQMEGPAYFRNPWSYVSNVIEKVYRFDRIIFFTLSVGVLMDGRLELDRPTIEECEPRMLYIMKQLLTLLDCPVHVTMSKMRYAAELLTGFFLKPVKAGVFEFAHDRIIHYVAHWLIQKHCAKIIELCSIDFLIHRVRTNKYIINPNESVLYFFAMDLTALGKRFTYEILNGHVRLIAQHDALADEKFVSKWFEFMKEMGTLLPVLQQRGPLGRSFFYWCCYYGCGLVVKKFLEEQDLLPVKTEEWFKHETQWGLQAACACDVDGSQEVVRCLLELGVDKDAKDDYSGDDTIQIFGKEMYYLMKINATPLHVAARRGHHLSVGFLIDKGVYINSTLKDGCTPLHRAAMRKTGDAVKILLEKGADLNAKTGRNRKPIHEAFASGTKKTIEPLIEAGADIKEGMDDGRSFMCIAAQNGQRDTIDYLLSKGASVNGNDSRDVFPPLHQAIGNNNKELMEMLLDNKADINGKGCNGWTPLHLAAYLGHIDLVHHLLEKKADVNSAGYDQGTPLHLAAKAGNYQICELLLEYGARPEKVTSSQETPVVYAARENNAAVAYLLFKEGMTLENEESRDDMDRMMRNVLHH</sequence>
<feature type="repeat" description="ANK" evidence="3">
    <location>
        <begin position="582"/>
        <end position="614"/>
    </location>
</feature>
<dbReference type="SUPFAM" id="SSF48403">
    <property type="entry name" value="Ankyrin repeat"/>
    <property type="match status" value="1"/>
</dbReference>
<dbReference type="PRINTS" id="PR01415">
    <property type="entry name" value="ANKYRIN"/>
</dbReference>
<protein>
    <recommendedName>
        <fullName evidence="4">Novel STAND NTPase 3 domain-containing protein</fullName>
    </recommendedName>
</protein>
<keyword evidence="2 3" id="KW-0040">ANK repeat</keyword>
<dbReference type="SMART" id="SM00248">
    <property type="entry name" value="ANK"/>
    <property type="match status" value="10"/>
</dbReference>
<dbReference type="InterPro" id="IPR036770">
    <property type="entry name" value="Ankyrin_rpt-contain_sf"/>
</dbReference>
<evidence type="ECO:0000256" key="2">
    <source>
        <dbReference type="ARBA" id="ARBA00023043"/>
    </source>
</evidence>